<evidence type="ECO:0000256" key="3">
    <source>
        <dbReference type="ARBA" id="ARBA00022701"/>
    </source>
</evidence>
<keyword evidence="3 5" id="KW-0493">Microtubule</keyword>
<dbReference type="GO" id="GO:0031122">
    <property type="term" value="P:cytoplasmic microtubule organization"/>
    <property type="evidence" value="ECO:0007669"/>
    <property type="project" value="TreeGrafter"/>
</dbReference>
<protein>
    <recommendedName>
        <fullName evidence="5">Gamma-tubulin complex component</fullName>
    </recommendedName>
</protein>
<evidence type="ECO:0000256" key="5">
    <source>
        <dbReference type="RuleBase" id="RU363050"/>
    </source>
</evidence>
<dbReference type="GO" id="GO:0051225">
    <property type="term" value="P:spindle assembly"/>
    <property type="evidence" value="ECO:0007669"/>
    <property type="project" value="TreeGrafter"/>
</dbReference>
<reference evidence="7 8" key="1">
    <citation type="submission" date="2024-04" db="EMBL/GenBank/DDBJ databases">
        <authorList>
            <person name="Fracassetti M."/>
        </authorList>
    </citation>
    <scope>NUCLEOTIDE SEQUENCE [LARGE SCALE GENOMIC DNA]</scope>
</reference>
<comment type="subcellular location">
    <subcellularLocation>
        <location evidence="5">Cytoplasm</location>
        <location evidence="5">Cytoskeleton</location>
        <location evidence="5">Microtubule organizing center</location>
    </subcellularLocation>
</comment>
<evidence type="ECO:0000256" key="4">
    <source>
        <dbReference type="ARBA" id="ARBA00023212"/>
    </source>
</evidence>
<keyword evidence="4 5" id="KW-0206">Cytoskeleton</keyword>
<dbReference type="EMBL" id="OZ034815">
    <property type="protein sequence ID" value="CAL1366337.1"/>
    <property type="molecule type" value="Genomic_DNA"/>
</dbReference>
<keyword evidence="8" id="KW-1185">Reference proteome</keyword>
<evidence type="ECO:0000256" key="1">
    <source>
        <dbReference type="ARBA" id="ARBA00010337"/>
    </source>
</evidence>
<dbReference type="GO" id="GO:0007020">
    <property type="term" value="P:microtubule nucleation"/>
    <property type="evidence" value="ECO:0007669"/>
    <property type="project" value="InterPro"/>
</dbReference>
<dbReference type="GO" id="GO:0051321">
    <property type="term" value="P:meiotic cell cycle"/>
    <property type="evidence" value="ECO:0007669"/>
    <property type="project" value="TreeGrafter"/>
</dbReference>
<gene>
    <name evidence="7" type="ORF">LTRI10_LOCUS10587</name>
</gene>
<dbReference type="GO" id="GO:0000278">
    <property type="term" value="P:mitotic cell cycle"/>
    <property type="evidence" value="ECO:0007669"/>
    <property type="project" value="TreeGrafter"/>
</dbReference>
<dbReference type="AlphaFoldDB" id="A0AAV2D553"/>
<dbReference type="PANTHER" id="PTHR19302:SF70">
    <property type="entry name" value="GAMMA-TUBULIN COMPLEX COMPONENT 6"/>
    <property type="match status" value="1"/>
</dbReference>
<feature type="domain" description="Gamma tubulin complex component C-terminal" evidence="6">
    <location>
        <begin position="2"/>
        <end position="117"/>
    </location>
</feature>
<dbReference type="GO" id="GO:0051011">
    <property type="term" value="F:microtubule minus-end binding"/>
    <property type="evidence" value="ECO:0007669"/>
    <property type="project" value="TreeGrafter"/>
</dbReference>
<evidence type="ECO:0000313" key="7">
    <source>
        <dbReference type="EMBL" id="CAL1366337.1"/>
    </source>
</evidence>
<dbReference type="InterPro" id="IPR040457">
    <property type="entry name" value="GCP_C"/>
</dbReference>
<comment type="similarity">
    <text evidence="1 5">Belongs to the TUBGCP family.</text>
</comment>
<name>A0AAV2D553_9ROSI</name>
<dbReference type="Proteomes" id="UP001497516">
    <property type="component" value="Chromosome 2"/>
</dbReference>
<dbReference type="GO" id="GO:0000922">
    <property type="term" value="C:spindle pole"/>
    <property type="evidence" value="ECO:0007669"/>
    <property type="project" value="InterPro"/>
</dbReference>
<dbReference type="InterPro" id="IPR042241">
    <property type="entry name" value="GCP_C_sf"/>
</dbReference>
<dbReference type="GO" id="GO:0000930">
    <property type="term" value="C:gamma-tubulin complex"/>
    <property type="evidence" value="ECO:0007669"/>
    <property type="project" value="TreeGrafter"/>
</dbReference>
<dbReference type="GO" id="GO:0043015">
    <property type="term" value="F:gamma-tubulin binding"/>
    <property type="evidence" value="ECO:0007669"/>
    <property type="project" value="InterPro"/>
</dbReference>
<accession>A0AAV2D553</accession>
<dbReference type="Gene3D" id="1.20.120.1900">
    <property type="entry name" value="Gamma-tubulin complex, C-terminal domain"/>
    <property type="match status" value="1"/>
</dbReference>
<dbReference type="Pfam" id="PF04130">
    <property type="entry name" value="GCP_C_terminal"/>
    <property type="match status" value="1"/>
</dbReference>
<comment type="function">
    <text evidence="5">Component of the gamma-tubulin ring complex (gTuRC) which mediates microtubule nucleation.</text>
</comment>
<organism evidence="7 8">
    <name type="scientific">Linum trigynum</name>
    <dbReference type="NCBI Taxonomy" id="586398"/>
    <lineage>
        <taxon>Eukaryota</taxon>
        <taxon>Viridiplantae</taxon>
        <taxon>Streptophyta</taxon>
        <taxon>Embryophyta</taxon>
        <taxon>Tracheophyta</taxon>
        <taxon>Spermatophyta</taxon>
        <taxon>Magnoliopsida</taxon>
        <taxon>eudicotyledons</taxon>
        <taxon>Gunneridae</taxon>
        <taxon>Pentapetalae</taxon>
        <taxon>rosids</taxon>
        <taxon>fabids</taxon>
        <taxon>Malpighiales</taxon>
        <taxon>Linaceae</taxon>
        <taxon>Linum</taxon>
    </lineage>
</organism>
<evidence type="ECO:0000313" key="8">
    <source>
        <dbReference type="Proteomes" id="UP001497516"/>
    </source>
</evidence>
<dbReference type="GO" id="GO:0005874">
    <property type="term" value="C:microtubule"/>
    <property type="evidence" value="ECO:0007669"/>
    <property type="project" value="UniProtKB-KW"/>
</dbReference>
<dbReference type="PANTHER" id="PTHR19302">
    <property type="entry name" value="GAMMA TUBULIN COMPLEX PROTEIN"/>
    <property type="match status" value="1"/>
</dbReference>
<proteinExistence type="inferred from homology"/>
<dbReference type="InterPro" id="IPR007259">
    <property type="entry name" value="GCP"/>
</dbReference>
<evidence type="ECO:0000256" key="2">
    <source>
        <dbReference type="ARBA" id="ARBA00022490"/>
    </source>
</evidence>
<evidence type="ECO:0000259" key="6">
    <source>
        <dbReference type="Pfam" id="PF04130"/>
    </source>
</evidence>
<sequence length="129" mass="14779">MMDLELVHMAYITDSLHICFLSDESRQVAGIIENMLQCALDFRSCVICGTRDVRLYLDQASSPSSILSRISVPQVMAINRKFESNLKELHLCYLKSPKHRNAGLSCFWGHLNYNNYYTYLDSELGLLPL</sequence>
<keyword evidence="2 5" id="KW-0963">Cytoplasm</keyword>